<dbReference type="Proteomes" id="UP000010467">
    <property type="component" value="Chromosome"/>
</dbReference>
<protein>
    <submittedName>
        <fullName evidence="1">Peroxiredoxin, OsmC subfamily</fullName>
    </submittedName>
</protein>
<dbReference type="InterPro" id="IPR036102">
    <property type="entry name" value="OsmC/Ohrsf"/>
</dbReference>
<dbReference type="HOGENOM" id="CLU_106355_1_0_0"/>
<sequence>MANIERKANAQWNGDLKSGNGTISSLSGVLSDTPYSFRTRFENQPGTNPEELIAAAHAACFTMAFSNVLQQAGHAPRTLATDATLGMDASGGGFKIATMHLVVRGSAEGLDQQQFQQLAEKAEQGCPVSGALRGNLDITVEAIYEQ</sequence>
<dbReference type="OrthoDB" id="9807532at2"/>
<gene>
    <name evidence="1" type="ordered locus">Deipe_3743</name>
</gene>
<dbReference type="InterPro" id="IPR015946">
    <property type="entry name" value="KH_dom-like_a/b"/>
</dbReference>
<dbReference type="STRING" id="937777.Deipe_3743"/>
<dbReference type="Pfam" id="PF02566">
    <property type="entry name" value="OsmC"/>
    <property type="match status" value="1"/>
</dbReference>
<keyword evidence="2" id="KW-1185">Reference proteome</keyword>
<dbReference type="Gene3D" id="3.30.300.20">
    <property type="match status" value="1"/>
</dbReference>
<dbReference type="eggNOG" id="COG1764">
    <property type="taxonomic scope" value="Bacteria"/>
</dbReference>
<dbReference type="EMBL" id="CP003382">
    <property type="protein sequence ID" value="AFZ69169.1"/>
    <property type="molecule type" value="Genomic_DNA"/>
</dbReference>
<dbReference type="RefSeq" id="WP_015237465.1">
    <property type="nucleotide sequence ID" value="NC_019793.1"/>
</dbReference>
<proteinExistence type="predicted"/>
<evidence type="ECO:0000313" key="2">
    <source>
        <dbReference type="Proteomes" id="UP000010467"/>
    </source>
</evidence>
<dbReference type="PANTHER" id="PTHR42830">
    <property type="entry name" value="OSMOTICALLY INDUCIBLE FAMILY PROTEIN"/>
    <property type="match status" value="1"/>
</dbReference>
<organism evidence="1 2">
    <name type="scientific">Deinococcus peraridilitoris (strain DSM 19664 / LMG 22246 / CIP 109416 / KR-200)</name>
    <dbReference type="NCBI Taxonomy" id="937777"/>
    <lineage>
        <taxon>Bacteria</taxon>
        <taxon>Thermotogati</taxon>
        <taxon>Deinococcota</taxon>
        <taxon>Deinococci</taxon>
        <taxon>Deinococcales</taxon>
        <taxon>Deinococcaceae</taxon>
        <taxon>Deinococcus</taxon>
    </lineage>
</organism>
<dbReference type="NCBIfam" id="TIGR03562">
    <property type="entry name" value="osmo_induc_OsmC"/>
    <property type="match status" value="1"/>
</dbReference>
<dbReference type="InterPro" id="IPR003718">
    <property type="entry name" value="OsmC/Ohr_fam"/>
</dbReference>
<dbReference type="AlphaFoldDB" id="L0A6V7"/>
<dbReference type="InterPro" id="IPR019904">
    <property type="entry name" value="Peroxiredoxin_OsmC"/>
</dbReference>
<name>L0A6V7_DEIPD</name>
<dbReference type="PATRIC" id="fig|937777.3.peg.3753"/>
<dbReference type="SUPFAM" id="SSF82784">
    <property type="entry name" value="OsmC-like"/>
    <property type="match status" value="1"/>
</dbReference>
<dbReference type="GO" id="GO:0004601">
    <property type="term" value="F:peroxidase activity"/>
    <property type="evidence" value="ECO:0007669"/>
    <property type="project" value="InterPro"/>
</dbReference>
<dbReference type="InterPro" id="IPR052707">
    <property type="entry name" value="OsmC_Ohr_Peroxiredoxin"/>
</dbReference>
<dbReference type="GO" id="GO:0006979">
    <property type="term" value="P:response to oxidative stress"/>
    <property type="evidence" value="ECO:0007669"/>
    <property type="project" value="InterPro"/>
</dbReference>
<accession>L0A6V7</accession>
<dbReference type="PANTHER" id="PTHR42830:SF1">
    <property type="entry name" value="OSMOTICALLY INDUCIBLE FAMILY PROTEIN"/>
    <property type="match status" value="1"/>
</dbReference>
<dbReference type="KEGG" id="dpd:Deipe_3743"/>
<reference evidence="2" key="1">
    <citation type="submission" date="2012-03" db="EMBL/GenBank/DDBJ databases">
        <title>Complete sequence of chromosome of Deinococcus peraridilitoris DSM 19664.</title>
        <authorList>
            <person name="Lucas S."/>
            <person name="Copeland A."/>
            <person name="Lapidus A."/>
            <person name="Glavina del Rio T."/>
            <person name="Dalin E."/>
            <person name="Tice H."/>
            <person name="Bruce D."/>
            <person name="Goodwin L."/>
            <person name="Pitluck S."/>
            <person name="Peters L."/>
            <person name="Mikhailova N."/>
            <person name="Lu M."/>
            <person name="Kyrpides N."/>
            <person name="Mavromatis K."/>
            <person name="Ivanova N."/>
            <person name="Brettin T."/>
            <person name="Detter J.C."/>
            <person name="Han C."/>
            <person name="Larimer F."/>
            <person name="Land M."/>
            <person name="Hauser L."/>
            <person name="Markowitz V."/>
            <person name="Cheng J.-F."/>
            <person name="Hugenholtz P."/>
            <person name="Woyke T."/>
            <person name="Wu D."/>
            <person name="Pukall R."/>
            <person name="Steenblock K."/>
            <person name="Brambilla E."/>
            <person name="Klenk H.-P."/>
            <person name="Eisen J.A."/>
        </authorList>
    </citation>
    <scope>NUCLEOTIDE SEQUENCE [LARGE SCALE GENOMIC DNA]</scope>
    <source>
        <strain evidence="2">DSM 19664 / LMG 22246 / CIP 109416 / KR-200</strain>
    </source>
</reference>
<evidence type="ECO:0000313" key="1">
    <source>
        <dbReference type="EMBL" id="AFZ69169.1"/>
    </source>
</evidence>